<evidence type="ECO:0000313" key="3">
    <source>
        <dbReference type="Proteomes" id="UP000002985"/>
    </source>
</evidence>
<dbReference type="EMBL" id="BAFH01000002">
    <property type="protein sequence ID" value="GAB61194.1"/>
    <property type="molecule type" value="Genomic_DNA"/>
</dbReference>
<dbReference type="Pfam" id="PF14213">
    <property type="entry name" value="DUF4325"/>
    <property type="match status" value="1"/>
</dbReference>
<proteinExistence type="predicted"/>
<sequence>MEILTISVFNTVGTPFCVEADDGQKVYELIKKALQENKKVKVSFQNVEMLTSAFLNAAIGQLYKDFSEEEIKNNLSVDNIAKEDASLLKRVVITAKLYYKDPQKMEKSINEILGE</sequence>
<dbReference type="OrthoDB" id="512307at2"/>
<accession>I3IHJ9</accession>
<name>I3IHJ9_9BACT</name>
<keyword evidence="3" id="KW-1185">Reference proteome</keyword>
<comment type="caution">
    <text evidence="2">The sequence shown here is derived from an EMBL/GenBank/DDBJ whole genome shotgun (WGS) entry which is preliminary data.</text>
</comment>
<dbReference type="AlphaFoldDB" id="I3IHJ9"/>
<dbReference type="Proteomes" id="UP000002985">
    <property type="component" value="Unassembled WGS sequence"/>
</dbReference>
<organism evidence="2 3">
    <name type="scientific">Candidatus Jettenia caeni</name>
    <dbReference type="NCBI Taxonomy" id="247490"/>
    <lineage>
        <taxon>Bacteria</taxon>
        <taxon>Pseudomonadati</taxon>
        <taxon>Planctomycetota</taxon>
        <taxon>Candidatus Brocadiia</taxon>
        <taxon>Candidatus Brocadiales</taxon>
        <taxon>Candidatus Brocadiaceae</taxon>
        <taxon>Candidatus Jettenia</taxon>
    </lineage>
</organism>
<dbReference type="eggNOG" id="ENOG5033EBU">
    <property type="taxonomic scope" value="Bacteria"/>
</dbReference>
<evidence type="ECO:0000313" key="2">
    <source>
        <dbReference type="EMBL" id="GAB61194.1"/>
    </source>
</evidence>
<feature type="domain" description="DUF4325" evidence="1">
    <location>
        <begin position="22"/>
        <end position="84"/>
    </location>
</feature>
<dbReference type="STRING" id="247490.KSU1_B0337"/>
<dbReference type="InterPro" id="IPR025474">
    <property type="entry name" value="DUF4325"/>
</dbReference>
<protein>
    <recommendedName>
        <fullName evidence="1">DUF4325 domain-containing protein</fullName>
    </recommendedName>
</protein>
<gene>
    <name evidence="2" type="ORF">KSU1_B0337</name>
</gene>
<evidence type="ECO:0000259" key="1">
    <source>
        <dbReference type="Pfam" id="PF14213"/>
    </source>
</evidence>
<reference evidence="2 3" key="1">
    <citation type="journal article" date="2012" name="FEBS Lett.">
        <title>Anammox organism KSU-1 expresses a NirK-type copper-containing nitrite reductase instead of a NirS-type with cytochrome cd1.</title>
        <authorList>
            <person name="Hira D."/>
            <person name="Toh H."/>
            <person name="Migita C.T."/>
            <person name="Okubo H."/>
            <person name="Nishiyama T."/>
            <person name="Hattori M."/>
            <person name="Furukawa K."/>
            <person name="Fujii T."/>
        </authorList>
    </citation>
    <scope>NUCLEOTIDE SEQUENCE [LARGE SCALE GENOMIC DNA]</scope>
</reference>